<dbReference type="Gene3D" id="3.40.50.150">
    <property type="entry name" value="Vaccinia Virus protein VP39"/>
    <property type="match status" value="1"/>
</dbReference>
<gene>
    <name evidence="12" type="ORF">LX59_02950</name>
</gene>
<dbReference type="EMBL" id="VLKG01000015">
    <property type="protein sequence ID" value="TWH63985.1"/>
    <property type="molecule type" value="Genomic_DNA"/>
</dbReference>
<dbReference type="Proteomes" id="UP000319627">
    <property type="component" value="Unassembled WGS sequence"/>
</dbReference>
<evidence type="ECO:0000256" key="5">
    <source>
        <dbReference type="ARBA" id="ARBA00022691"/>
    </source>
</evidence>
<dbReference type="InterPro" id="IPR038333">
    <property type="entry name" value="T1MK-like_N_sf"/>
</dbReference>
<evidence type="ECO:0000256" key="3">
    <source>
        <dbReference type="ARBA" id="ARBA00022603"/>
    </source>
</evidence>
<dbReference type="InterPro" id="IPR051537">
    <property type="entry name" value="DNA_Adenine_Mtase"/>
</dbReference>
<sequence length="933" mass="104193">MPSAKLTLARLESLLLTACDDLRGNMDASEYKEYIFGMLFLKRASDLFDQRREEIKREGKAAGLSEADIALNLEDPDQYSGKYFYVPPRARWNDPWVDDAGNRQPALKHVKENVGSTLNKALEALEEENADALQDVLKGTINFNRKIGQNTLDDDTLVDFIQNFEKIPLRDDDFEFPDLLGAAYEWLIKHFADSAGKKAGEFYTPAEVVRICVEICDPKEGMSVYDPTVGSGGMLIQARDYLRECGADAAELSLNGQEKMGTTWSICKMNMLLHGISHADIRNADTLADPQHKDENNELRRFDRVLANPPFSQNYAKTKSKDDGSGAKKKEPIAYPGRFHVWMPEKGKKADLMFVQHMLAVLKSNGRMATVMPHGVLFRGGEEREARQYFIERGYLEAVIGLPSNLFYGTGIPACILVLNKDSARNDDGTTKRDHVLFINADREYREGKAQNHLRPEDIDKIVHAYRAGQNIDGYAKRVPVADIKAEDYNCNIRRYVDNAPPPEPHDVRAHLHGGVPVSEVDALCHFWQNYTGLRESIFVPRTTATHGIWYADFAATLIDKRDIAPHINSHASVTQRHAQFMADLAAWWQQHLPVIEALAPDADNQHAAHQGVGRNVYAVRATLLDSIERTFSGQHLLNRYQVRGAFANYYKGLASDFKSIAASGWGPELIPDEDILQSQFPEVLAELEQQHARLAELQALFAAASEEDFEDTDDTGVLPADEVKTLKDELKEANAGWKAQLKMLKGAVGDLFTEIKVAGRLPKGTDKAHHCSDGFTAKEAQFANGQRVLDLAASVGHASTFTSVIQAAMAAGQQAKATAERIEAKLTTHKALEDEAKTLRAAIKSTEAKKDELVEQARLKISKDEARQVIIERLGKLLFESYRQYLRADQRACIAAIENLWGKYAVTAKQIETARDHAAKALQDFLVELGYE</sequence>
<dbReference type="PANTHER" id="PTHR42933:SF3">
    <property type="entry name" value="TYPE I RESTRICTION ENZYME MJAVIII METHYLASE SUBUNIT"/>
    <property type="match status" value="1"/>
</dbReference>
<dbReference type="Pfam" id="PF12161">
    <property type="entry name" value="HsdM_N"/>
    <property type="match status" value="1"/>
</dbReference>
<evidence type="ECO:0000256" key="7">
    <source>
        <dbReference type="ARBA" id="ARBA00047942"/>
    </source>
</evidence>
<dbReference type="GO" id="GO:0009307">
    <property type="term" value="P:DNA restriction-modification system"/>
    <property type="evidence" value="ECO:0007669"/>
    <property type="project" value="UniProtKB-KW"/>
</dbReference>
<dbReference type="InterPro" id="IPR029063">
    <property type="entry name" value="SAM-dependent_MTases_sf"/>
</dbReference>
<dbReference type="GO" id="GO:0009007">
    <property type="term" value="F:site-specific DNA-methyltransferase (adenine-specific) activity"/>
    <property type="evidence" value="ECO:0007669"/>
    <property type="project" value="UniProtKB-EC"/>
</dbReference>
<evidence type="ECO:0000259" key="11">
    <source>
        <dbReference type="Pfam" id="PF12161"/>
    </source>
</evidence>
<keyword evidence="4" id="KW-0808">Transferase</keyword>
<feature type="region of interest" description="Disordered" evidence="9">
    <location>
        <begin position="312"/>
        <end position="331"/>
    </location>
</feature>
<keyword evidence="13" id="KW-1185">Reference proteome</keyword>
<feature type="domain" description="N6 adenine-specific DNA methyltransferase N-terminal" evidence="11">
    <location>
        <begin position="11"/>
        <end position="164"/>
    </location>
</feature>
<feature type="compositionally biased region" description="Basic and acidic residues" evidence="9">
    <location>
        <begin position="319"/>
        <end position="331"/>
    </location>
</feature>
<evidence type="ECO:0000256" key="8">
    <source>
        <dbReference type="SAM" id="Coils"/>
    </source>
</evidence>
<dbReference type="GO" id="GO:0008170">
    <property type="term" value="F:N-methyltransferase activity"/>
    <property type="evidence" value="ECO:0007669"/>
    <property type="project" value="InterPro"/>
</dbReference>
<dbReference type="Pfam" id="PF02384">
    <property type="entry name" value="N6_Mtase"/>
    <property type="match status" value="1"/>
</dbReference>
<dbReference type="Gene3D" id="1.20.1260.30">
    <property type="match status" value="1"/>
</dbReference>
<dbReference type="SUPFAM" id="SSF53335">
    <property type="entry name" value="S-adenosyl-L-methionine-dependent methyltransferases"/>
    <property type="match status" value="1"/>
</dbReference>
<dbReference type="AlphaFoldDB" id="A0A562I020"/>
<keyword evidence="3" id="KW-0489">Methyltransferase</keyword>
<keyword evidence="8" id="KW-0175">Coiled coil</keyword>
<evidence type="ECO:0000256" key="2">
    <source>
        <dbReference type="ARBA" id="ARBA00011900"/>
    </source>
</evidence>
<dbReference type="GO" id="GO:0032259">
    <property type="term" value="P:methylation"/>
    <property type="evidence" value="ECO:0007669"/>
    <property type="project" value="UniProtKB-KW"/>
</dbReference>
<dbReference type="PRINTS" id="PR00507">
    <property type="entry name" value="N12N6MTFRASE"/>
</dbReference>
<evidence type="ECO:0000256" key="4">
    <source>
        <dbReference type="ARBA" id="ARBA00022679"/>
    </source>
</evidence>
<feature type="coiled-coil region" evidence="8">
    <location>
        <begin position="688"/>
        <end position="748"/>
    </location>
</feature>
<protein>
    <recommendedName>
        <fullName evidence="2">site-specific DNA-methyltransferase (adenine-specific)</fullName>
        <ecNumber evidence="2">2.1.1.72</ecNumber>
    </recommendedName>
</protein>
<comment type="caution">
    <text evidence="12">The sequence shown here is derived from an EMBL/GenBank/DDBJ whole genome shotgun (WGS) entry which is preliminary data.</text>
</comment>
<dbReference type="GO" id="GO:0003677">
    <property type="term" value="F:DNA binding"/>
    <property type="evidence" value="ECO:0007669"/>
    <property type="project" value="InterPro"/>
</dbReference>
<evidence type="ECO:0000256" key="9">
    <source>
        <dbReference type="SAM" id="MobiDB-lite"/>
    </source>
</evidence>
<dbReference type="InterPro" id="IPR022749">
    <property type="entry name" value="D12N6_MeTrfase_N"/>
</dbReference>
<keyword evidence="6" id="KW-0680">Restriction system</keyword>
<dbReference type="RefSeq" id="WP_144573215.1">
    <property type="nucleotide sequence ID" value="NZ_VLKG01000015.1"/>
</dbReference>
<keyword evidence="5" id="KW-0949">S-adenosyl-L-methionine</keyword>
<comment type="catalytic activity">
    <reaction evidence="7">
        <text>a 2'-deoxyadenosine in DNA + S-adenosyl-L-methionine = an N(6)-methyl-2'-deoxyadenosine in DNA + S-adenosyl-L-homocysteine + H(+)</text>
        <dbReference type="Rhea" id="RHEA:15197"/>
        <dbReference type="Rhea" id="RHEA-COMP:12418"/>
        <dbReference type="Rhea" id="RHEA-COMP:12419"/>
        <dbReference type="ChEBI" id="CHEBI:15378"/>
        <dbReference type="ChEBI" id="CHEBI:57856"/>
        <dbReference type="ChEBI" id="CHEBI:59789"/>
        <dbReference type="ChEBI" id="CHEBI:90615"/>
        <dbReference type="ChEBI" id="CHEBI:90616"/>
        <dbReference type="EC" id="2.1.1.72"/>
    </reaction>
</comment>
<proteinExistence type="inferred from homology"/>
<evidence type="ECO:0000256" key="6">
    <source>
        <dbReference type="ARBA" id="ARBA00022747"/>
    </source>
</evidence>
<evidence type="ECO:0000259" key="10">
    <source>
        <dbReference type="Pfam" id="PF02384"/>
    </source>
</evidence>
<evidence type="ECO:0000313" key="12">
    <source>
        <dbReference type="EMBL" id="TWH63985.1"/>
    </source>
</evidence>
<dbReference type="PANTHER" id="PTHR42933">
    <property type="entry name" value="SLR6095 PROTEIN"/>
    <property type="match status" value="1"/>
</dbReference>
<dbReference type="OrthoDB" id="9784823at2"/>
<accession>A0A562I020</accession>
<reference evidence="12 13" key="1">
    <citation type="submission" date="2019-07" db="EMBL/GenBank/DDBJ databases">
        <title>Genomic Encyclopedia of Type Strains, Phase I: the one thousand microbial genomes (KMG-I) project.</title>
        <authorList>
            <person name="Kyrpides N."/>
        </authorList>
    </citation>
    <scope>NUCLEOTIDE SEQUENCE [LARGE SCALE GENOMIC DNA]</scope>
    <source>
        <strain evidence="12 13">DSM 375</strain>
    </source>
</reference>
<feature type="coiled-coil region" evidence="8">
    <location>
        <begin position="823"/>
        <end position="857"/>
    </location>
</feature>
<feature type="domain" description="DNA methylase adenine-specific" evidence="10">
    <location>
        <begin position="178"/>
        <end position="499"/>
    </location>
</feature>
<evidence type="ECO:0000313" key="13">
    <source>
        <dbReference type="Proteomes" id="UP000319627"/>
    </source>
</evidence>
<dbReference type="EC" id="2.1.1.72" evidence="2"/>
<name>A0A562I020_9GAMM</name>
<organism evidence="12 13">
    <name type="scientific">Azomonas agilis</name>
    <dbReference type="NCBI Taxonomy" id="116849"/>
    <lineage>
        <taxon>Bacteria</taxon>
        <taxon>Pseudomonadati</taxon>
        <taxon>Pseudomonadota</taxon>
        <taxon>Gammaproteobacteria</taxon>
        <taxon>Pseudomonadales</taxon>
        <taxon>Pseudomonadaceae</taxon>
        <taxon>Azomonas</taxon>
    </lineage>
</organism>
<comment type="similarity">
    <text evidence="1">Belongs to the N(4)/N(6)-methyltransferase family.</text>
</comment>
<dbReference type="InterPro" id="IPR003356">
    <property type="entry name" value="DNA_methylase_A-5"/>
</dbReference>
<evidence type="ECO:0000256" key="1">
    <source>
        <dbReference type="ARBA" id="ARBA00006594"/>
    </source>
</evidence>